<dbReference type="Proteomes" id="UP000015344">
    <property type="component" value="Unassembled WGS sequence"/>
</dbReference>
<dbReference type="AlphaFoldDB" id="S9U143"/>
<protein>
    <recommendedName>
        <fullName evidence="3">DUF2513 domain-containing protein</fullName>
    </recommendedName>
</protein>
<dbReference type="EMBL" id="ATMT01000020">
    <property type="protein sequence ID" value="EPY08221.1"/>
    <property type="molecule type" value="Genomic_DNA"/>
</dbReference>
<name>S9U143_PAEAL</name>
<sequence length="130" mass="14851">MKRDMELIRRLLLETETLSYDGGMRSRKFGGSWFNDVEDDAFYYHVKLLSEAKYIISISPPHGDNSVPYFPYSLTWEGHELLDSIRSDSTWDKVKNSFGKALSTIPVTVLASVTAEMTKEWALKKVGLKP</sequence>
<evidence type="ECO:0008006" key="3">
    <source>
        <dbReference type="Google" id="ProtNLM"/>
    </source>
</evidence>
<dbReference type="eggNOG" id="ENOG5033A72">
    <property type="taxonomic scope" value="Bacteria"/>
</dbReference>
<comment type="caution">
    <text evidence="1">The sequence shown here is derived from an EMBL/GenBank/DDBJ whole genome shotgun (WGS) entry which is preliminary data.</text>
</comment>
<dbReference type="Pfam" id="PF10711">
    <property type="entry name" value="DUF2513"/>
    <property type="match status" value="1"/>
</dbReference>
<reference evidence="1 2" key="1">
    <citation type="submission" date="2013-05" db="EMBL/GenBank/DDBJ databases">
        <authorList>
            <person name="Strain E.A."/>
            <person name="Brown E."/>
            <person name="Allard M.W."/>
            <person name="Luo Y.L."/>
        </authorList>
    </citation>
    <scope>NUCLEOTIDE SEQUENCE [LARGE SCALE GENOMIC DNA]</scope>
    <source>
        <strain evidence="1 2">TS-15</strain>
    </source>
</reference>
<dbReference type="RefSeq" id="WP_021258671.1">
    <property type="nucleotide sequence ID" value="NZ_ATMT01000020.1"/>
</dbReference>
<gene>
    <name evidence="1" type="ORF">PAALTS15_05828</name>
</gene>
<organism evidence="1 2">
    <name type="scientific">Paenibacillus alvei TS-15</name>
    <dbReference type="NCBI Taxonomy" id="1117108"/>
    <lineage>
        <taxon>Bacteria</taxon>
        <taxon>Bacillati</taxon>
        <taxon>Bacillota</taxon>
        <taxon>Bacilli</taxon>
        <taxon>Bacillales</taxon>
        <taxon>Paenibacillaceae</taxon>
        <taxon>Paenibacillus</taxon>
    </lineage>
</organism>
<dbReference type="InterPro" id="IPR019650">
    <property type="entry name" value="DUF2513"/>
</dbReference>
<proteinExistence type="predicted"/>
<evidence type="ECO:0000313" key="1">
    <source>
        <dbReference type="EMBL" id="EPY08221.1"/>
    </source>
</evidence>
<accession>S9U143</accession>
<evidence type="ECO:0000313" key="2">
    <source>
        <dbReference type="Proteomes" id="UP000015344"/>
    </source>
</evidence>